<organism evidence="1 2">
    <name type="scientific">Actinobacillus indolicus</name>
    <dbReference type="NCBI Taxonomy" id="51049"/>
    <lineage>
        <taxon>Bacteria</taxon>
        <taxon>Pseudomonadati</taxon>
        <taxon>Pseudomonadota</taxon>
        <taxon>Gammaproteobacteria</taxon>
        <taxon>Pasteurellales</taxon>
        <taxon>Pasteurellaceae</taxon>
        <taxon>Actinobacillus</taxon>
    </lineage>
</organism>
<proteinExistence type="predicted"/>
<dbReference type="EMBL" id="CP038145">
    <property type="protein sequence ID" value="QBQ63634.1"/>
    <property type="molecule type" value="Genomic_DNA"/>
</dbReference>
<dbReference type="AlphaFoldDB" id="A0A4P7CI15"/>
<name>A0A4P7CI15_9PAST</name>
<reference evidence="1 2" key="1">
    <citation type="submission" date="2019-03" db="EMBL/GenBank/DDBJ databases">
        <authorList>
            <person name="Che Y."/>
            <person name="Zhou L."/>
        </authorList>
    </citation>
    <scope>NUCLEOTIDE SEQUENCE [LARGE SCALE GENOMIC DNA]</scope>
    <source>
        <strain evidence="1 2">AIFJ1607</strain>
    </source>
</reference>
<evidence type="ECO:0000313" key="2">
    <source>
        <dbReference type="Proteomes" id="UP000294444"/>
    </source>
</evidence>
<dbReference type="RefSeq" id="WP_162856522.1">
    <property type="nucleotide sequence ID" value="NZ_CP038145.1"/>
</dbReference>
<accession>A0A4P7CI15</accession>
<keyword evidence="2" id="KW-1185">Reference proteome</keyword>
<gene>
    <name evidence="1" type="ORF">EXH44_05015</name>
</gene>
<dbReference type="Proteomes" id="UP000294444">
    <property type="component" value="Chromosome"/>
</dbReference>
<protein>
    <submittedName>
        <fullName evidence="1">Uncharacterized protein</fullName>
    </submittedName>
</protein>
<dbReference type="KEGG" id="aio:EXH44_05015"/>
<sequence>MIIQKPTIAEVKQYEDKLQNNESLEHYRAQQVVLDLLYKQPTYKNDNLETLLLKVTVLNDFYSTNIFDTYSVAKHILTIPNLDQRLVDGDESLVKDIQTVTIAGKTKNFYSFATKFCSNHNPEAFPIYDRFVDVMLRYFRVEYKFSDFKNGDLKDYATFKQVIKEFQTYFDLKECSLREIDHYLWLLGKDAKRYGLIKI</sequence>
<evidence type="ECO:0000313" key="1">
    <source>
        <dbReference type="EMBL" id="QBQ63634.1"/>
    </source>
</evidence>